<comment type="function">
    <text evidence="1">Part of the ABC transporter FtsEX involved in cellular division. Important for assembly or stability of the septal ring.</text>
</comment>
<dbReference type="GO" id="GO:0005524">
    <property type="term" value="F:ATP binding"/>
    <property type="evidence" value="ECO:0007669"/>
    <property type="project" value="UniProtKB-KW"/>
</dbReference>
<dbReference type="InterPro" id="IPR003593">
    <property type="entry name" value="AAA+_ATPase"/>
</dbReference>
<evidence type="ECO:0000313" key="8">
    <source>
        <dbReference type="Proteomes" id="UP000824112"/>
    </source>
</evidence>
<dbReference type="SMART" id="SM00382">
    <property type="entry name" value="AAA"/>
    <property type="match status" value="1"/>
</dbReference>
<evidence type="ECO:0000313" key="7">
    <source>
        <dbReference type="EMBL" id="HIU54837.1"/>
    </source>
</evidence>
<dbReference type="InterPro" id="IPR003439">
    <property type="entry name" value="ABC_transporter-like_ATP-bd"/>
</dbReference>
<reference evidence="7" key="1">
    <citation type="submission" date="2020-10" db="EMBL/GenBank/DDBJ databases">
        <authorList>
            <person name="Gilroy R."/>
        </authorList>
    </citation>
    <scope>NUCLEOTIDE SEQUENCE</scope>
    <source>
        <strain evidence="7">CHK158-818</strain>
    </source>
</reference>
<organism evidence="7 8">
    <name type="scientific">Candidatus Gallibacteroides avistercoris</name>
    <dbReference type="NCBI Taxonomy" id="2840833"/>
    <lineage>
        <taxon>Bacteria</taxon>
        <taxon>Pseudomonadati</taxon>
        <taxon>Bacteroidota</taxon>
        <taxon>Bacteroidia</taxon>
        <taxon>Bacteroidales</taxon>
        <taxon>Bacteroidaceae</taxon>
        <taxon>Bacteroidaceae incertae sedis</taxon>
        <taxon>Candidatus Gallibacteroides</taxon>
    </lineage>
</organism>
<dbReference type="FunFam" id="3.40.50.300:FF:000056">
    <property type="entry name" value="Cell division ATP-binding protein FtsE"/>
    <property type="match status" value="1"/>
</dbReference>
<name>A0A9D1M7B5_9BACT</name>
<evidence type="ECO:0000256" key="4">
    <source>
        <dbReference type="ARBA" id="ARBA00022741"/>
    </source>
</evidence>
<keyword evidence="4" id="KW-0547">Nucleotide-binding</keyword>
<dbReference type="PROSITE" id="PS00211">
    <property type="entry name" value="ABC_TRANSPORTER_1"/>
    <property type="match status" value="1"/>
</dbReference>
<dbReference type="PROSITE" id="PS50893">
    <property type="entry name" value="ABC_TRANSPORTER_2"/>
    <property type="match status" value="1"/>
</dbReference>
<dbReference type="GO" id="GO:0016887">
    <property type="term" value="F:ATP hydrolysis activity"/>
    <property type="evidence" value="ECO:0007669"/>
    <property type="project" value="InterPro"/>
</dbReference>
<dbReference type="AlphaFoldDB" id="A0A9D1M7B5"/>
<proteinExistence type="inferred from homology"/>
<dbReference type="GO" id="GO:0022857">
    <property type="term" value="F:transmembrane transporter activity"/>
    <property type="evidence" value="ECO:0007669"/>
    <property type="project" value="TreeGrafter"/>
</dbReference>
<evidence type="ECO:0000256" key="5">
    <source>
        <dbReference type="ARBA" id="ARBA00022840"/>
    </source>
</evidence>
<comment type="similarity">
    <text evidence="2">Belongs to the ABC transporter superfamily.</text>
</comment>
<dbReference type="PANTHER" id="PTHR24220">
    <property type="entry name" value="IMPORT ATP-BINDING PROTEIN"/>
    <property type="match status" value="1"/>
</dbReference>
<reference evidence="7" key="2">
    <citation type="journal article" date="2021" name="PeerJ">
        <title>Extensive microbial diversity within the chicken gut microbiome revealed by metagenomics and culture.</title>
        <authorList>
            <person name="Gilroy R."/>
            <person name="Ravi A."/>
            <person name="Getino M."/>
            <person name="Pursley I."/>
            <person name="Horton D.L."/>
            <person name="Alikhan N.F."/>
            <person name="Baker D."/>
            <person name="Gharbi K."/>
            <person name="Hall N."/>
            <person name="Watson M."/>
            <person name="Adriaenssens E.M."/>
            <person name="Foster-Nyarko E."/>
            <person name="Jarju S."/>
            <person name="Secka A."/>
            <person name="Antonio M."/>
            <person name="Oren A."/>
            <person name="Chaudhuri R.R."/>
            <person name="La Ragione R."/>
            <person name="Hildebrand F."/>
            <person name="Pallen M.J."/>
        </authorList>
    </citation>
    <scope>NUCLEOTIDE SEQUENCE</scope>
    <source>
        <strain evidence="7">CHK158-818</strain>
    </source>
</reference>
<feature type="domain" description="ABC transporter" evidence="6">
    <location>
        <begin position="7"/>
        <end position="228"/>
    </location>
</feature>
<dbReference type="InterPro" id="IPR015854">
    <property type="entry name" value="ABC_transpr_LolD-like"/>
</dbReference>
<comment type="caution">
    <text evidence="7">The sequence shown here is derived from an EMBL/GenBank/DDBJ whole genome shotgun (WGS) entry which is preliminary data.</text>
</comment>
<dbReference type="InterPro" id="IPR017871">
    <property type="entry name" value="ABC_transporter-like_CS"/>
</dbReference>
<evidence type="ECO:0000256" key="3">
    <source>
        <dbReference type="ARBA" id="ARBA00020019"/>
    </source>
</evidence>
<dbReference type="SUPFAM" id="SSF52540">
    <property type="entry name" value="P-loop containing nucleoside triphosphate hydrolases"/>
    <property type="match status" value="1"/>
</dbReference>
<evidence type="ECO:0000256" key="1">
    <source>
        <dbReference type="ARBA" id="ARBA00002579"/>
    </source>
</evidence>
<dbReference type="EMBL" id="DVNA01000077">
    <property type="protein sequence ID" value="HIU54837.1"/>
    <property type="molecule type" value="Genomic_DNA"/>
</dbReference>
<evidence type="ECO:0000256" key="2">
    <source>
        <dbReference type="ARBA" id="ARBA00005417"/>
    </source>
</evidence>
<dbReference type="InterPro" id="IPR027417">
    <property type="entry name" value="P-loop_NTPase"/>
</dbReference>
<dbReference type="Gene3D" id="3.40.50.300">
    <property type="entry name" value="P-loop containing nucleotide triphosphate hydrolases"/>
    <property type="match status" value="1"/>
</dbReference>
<sequence>MGEQLLIHYENVEICRQEQIVLRDVNMKLYAGEFVYFIGKVGSGKSSLLKTIYGEIPISDGEASVLDYDIKRLKRREIPYLRRKIGVVFQDFQLLTDRSVFENLQFVLKATGWTRKQEIADRIEEVLHQVGMHTKAYKMPHELSGGEQQRIVIARSLLNSPQLILADEPTGNLDPETGRTIVALLHNICHTGTAVIMTTHNHHLVKEFPGRLLKCENRHLHEVEENNE</sequence>
<dbReference type="Pfam" id="PF00005">
    <property type="entry name" value="ABC_tran"/>
    <property type="match status" value="1"/>
</dbReference>
<gene>
    <name evidence="7" type="ORF">IAB03_03400</name>
</gene>
<keyword evidence="5 7" id="KW-0067">ATP-binding</keyword>
<dbReference type="GO" id="GO:0005886">
    <property type="term" value="C:plasma membrane"/>
    <property type="evidence" value="ECO:0007669"/>
    <property type="project" value="TreeGrafter"/>
</dbReference>
<protein>
    <recommendedName>
        <fullName evidence="3">Cell division ATP-binding protein FtsE</fullName>
    </recommendedName>
</protein>
<evidence type="ECO:0000259" key="6">
    <source>
        <dbReference type="PROSITE" id="PS50893"/>
    </source>
</evidence>
<dbReference type="PANTHER" id="PTHR24220:SF470">
    <property type="entry name" value="CELL DIVISION ATP-BINDING PROTEIN FTSE"/>
    <property type="match status" value="1"/>
</dbReference>
<accession>A0A9D1M7B5</accession>
<dbReference type="Proteomes" id="UP000824112">
    <property type="component" value="Unassembled WGS sequence"/>
</dbReference>